<dbReference type="Pfam" id="PF06605">
    <property type="entry name" value="Prophage_tail"/>
    <property type="match status" value="1"/>
</dbReference>
<dbReference type="EMBL" id="JAGTAR010000009">
    <property type="protein sequence ID" value="MBR8535381.1"/>
    <property type="molecule type" value="Genomic_DNA"/>
</dbReference>
<feature type="domain" description="Tail spike" evidence="1">
    <location>
        <begin position="116"/>
        <end position="445"/>
    </location>
</feature>
<dbReference type="InterPro" id="IPR010572">
    <property type="entry name" value="Tail_dom"/>
</dbReference>
<proteinExistence type="predicted"/>
<reference evidence="2" key="1">
    <citation type="journal article" date="2018" name="Int. J. Syst. Evol. Microbiol.">
        <title>Carboxylicivirga sediminis sp. nov., isolated from coastal sediment.</title>
        <authorList>
            <person name="Wang F.Q."/>
            <person name="Ren L.H."/>
            <person name="Zou R.J."/>
            <person name="Sun Y.Z."/>
            <person name="Liu X.J."/>
            <person name="Jiang F."/>
            <person name="Liu L.J."/>
        </authorList>
    </citation>
    <scope>NUCLEOTIDE SEQUENCE</scope>
    <source>
        <strain evidence="2">JR1</strain>
    </source>
</reference>
<evidence type="ECO:0000313" key="3">
    <source>
        <dbReference type="Proteomes" id="UP000679220"/>
    </source>
</evidence>
<sequence length="1352" mass="150835">MDLIVRQPDGSERTTIVIDEKTVLEKGLMGDDVITCPIIVSDITGPNSIQVDDYIVFQGNNYYLNRPPEYSKLKTNKHKYTFFFEGEIYKLLDKMFIHPTTGLGDFYIVENAEGLVDLLLQNINQSQSTGWTKGTVWSTDRKNIYFEGDTCRNVLNKIANNFGLEFYLVGKQINFVEKFETPTILSFQVGRTTGLYELKRQNVDKNNTITRAYLYGSTKNITADYRNGSKRLIIGNRYIENTTHFNRIVERNVIFDEVYPRFNGAIESTEAVNGTIKKFVCSAIDFDIEAQQMNATPPKVVFLTGDLSGKEFTFSWDNAAKAITLEEIDEDGNVTYPNADFYPRVGDEFTLVDIIMPQSYIDAAEAELLAKGTTWLNRYSQLRVKYELNLNPRYLRDNNVNLNIGDVVRAMDTPAGIDQQIRIVKLKIVVENPYDVVAEIANVLEETWEQELENRIQQSVDQITISSQSTGVGDSATRDWVGLNFARLVGDNVFFGDMHINGNIYQNGEFYETHVEHIYSANDLINVRDGAATALGANEYAGLKMLLADGTHNLMLVGDSAGVARVGWENGVLQAIATRENSPLDGGVAVWSSTDNWFRATKNLNIDMLIALEVWTDELEVHNDARFNGNTYLMALNELTGQLHSPTERTIVNDITAGNISIGNQFDGVGLTHNQIFGVGESVFIGGLHQTPVYLGTDNSDFITLDPIAREVFVNKQATMGQLIKGRGLFRSGFTGENWQIHKDEDGNAYAEFDYLTIRKSFNVYELVANQIRGTNGAIWVSDTAKVSGVMNGGSYWRLSFDTEDGSNPVPFTAKDIIRCQVFTGTRMKYYSAVVTSIGADYINISSSNFEGIDDPEPGDVVVRVGNIDPNSNRQGAIYLTSSDTHAPYIEVIDEVDSFNFANKGKVRIGALDGITDPLFGQLEGYGLWSENVYLRGKIEATEGEIGGWTITNMHITSPTNYITLNSAYEYLRIGRTDPFVIMGDVNDTSPKYPNAGHGVYFGNFFDDKVYFFMSETYKVIAGWNFDDTALWSGNNRITLRSSDTSAAIYVTSSETSNAYVSMYYNSSSWGLQGRTLEGALFQLGSSNFIAGWTFDKQSLWSGQFFGVGAGLELDGTNRFFSAHLDALNYVQMYYTDGNNWGLKGYNAGEEVFSLGNVNSMGGFSFDKDKLYKQIGTDGYFEVNSSGRFFVGAEAIGFDWTDLSGLEINVTSAEEWKLEAWHQSSKLFGINKYGLFADKAIIYAKGIVRKVAEYTSTDNFVSSFAGGIIYINRQGNTQSTICSIVFNQTDIDEGAEVIVHITNGGTTTIQAYNYQNENSPIHIRTVAAGNLVRVKIIKTGINQYISWEEYRG</sequence>
<reference evidence="2" key="2">
    <citation type="submission" date="2021-04" db="EMBL/GenBank/DDBJ databases">
        <authorList>
            <person name="Zhang T."/>
            <person name="Zhang Y."/>
            <person name="Lu D."/>
            <person name="Zuo D."/>
            <person name="Du Z."/>
        </authorList>
    </citation>
    <scope>NUCLEOTIDE SEQUENCE</scope>
    <source>
        <strain evidence="2">JR1</strain>
    </source>
</reference>
<evidence type="ECO:0000313" key="2">
    <source>
        <dbReference type="EMBL" id="MBR8535381.1"/>
    </source>
</evidence>
<dbReference type="RefSeq" id="WP_212189287.1">
    <property type="nucleotide sequence ID" value="NZ_JAGTAR010000009.1"/>
</dbReference>
<evidence type="ECO:0000259" key="1">
    <source>
        <dbReference type="Pfam" id="PF06605"/>
    </source>
</evidence>
<protein>
    <submittedName>
        <fullName evidence="2">Phage tail protein</fullName>
    </submittedName>
</protein>
<organism evidence="2 3">
    <name type="scientific">Carboxylicivirga sediminis</name>
    <dbReference type="NCBI Taxonomy" id="2006564"/>
    <lineage>
        <taxon>Bacteria</taxon>
        <taxon>Pseudomonadati</taxon>
        <taxon>Bacteroidota</taxon>
        <taxon>Bacteroidia</taxon>
        <taxon>Marinilabiliales</taxon>
        <taxon>Marinilabiliaceae</taxon>
        <taxon>Carboxylicivirga</taxon>
    </lineage>
</organism>
<gene>
    <name evidence="2" type="ORF">KDU71_07400</name>
</gene>
<keyword evidence="3" id="KW-1185">Reference proteome</keyword>
<dbReference type="Proteomes" id="UP000679220">
    <property type="component" value="Unassembled WGS sequence"/>
</dbReference>
<comment type="caution">
    <text evidence="2">The sequence shown here is derived from an EMBL/GenBank/DDBJ whole genome shotgun (WGS) entry which is preliminary data.</text>
</comment>
<accession>A0A941IVW6</accession>
<name>A0A941IVW6_9BACT</name>